<name>A0A9Q0ATT6_9PEZI</name>
<dbReference type="Proteomes" id="UP000829685">
    <property type="component" value="Unassembled WGS sequence"/>
</dbReference>
<reference evidence="3" key="1">
    <citation type="submission" date="2021-03" db="EMBL/GenBank/DDBJ databases">
        <title>Revisited historic fungal species revealed as producer of novel bioactive compounds through whole genome sequencing and comparative genomics.</title>
        <authorList>
            <person name="Vignolle G.A."/>
            <person name="Hochenegger N."/>
            <person name="Mach R.L."/>
            <person name="Mach-Aigner A.R."/>
            <person name="Javad Rahimi M."/>
            <person name="Salim K.A."/>
            <person name="Chan C.M."/>
            <person name="Lim L.B.L."/>
            <person name="Cai F."/>
            <person name="Druzhinina I.S."/>
            <person name="U'Ren J.M."/>
            <person name="Derntl C."/>
        </authorList>
    </citation>
    <scope>NUCLEOTIDE SEQUENCE</scope>
    <source>
        <strain evidence="3">TUCIM 5799</strain>
    </source>
</reference>
<dbReference type="InterPro" id="IPR000253">
    <property type="entry name" value="FHA_dom"/>
</dbReference>
<feature type="compositionally biased region" description="Polar residues" evidence="1">
    <location>
        <begin position="366"/>
        <end position="381"/>
    </location>
</feature>
<protein>
    <recommendedName>
        <fullName evidence="2">FHA domain-containing protein</fullName>
    </recommendedName>
</protein>
<feature type="region of interest" description="Disordered" evidence="1">
    <location>
        <begin position="1"/>
        <end position="93"/>
    </location>
</feature>
<evidence type="ECO:0000259" key="2">
    <source>
        <dbReference type="PROSITE" id="PS50006"/>
    </source>
</evidence>
<feature type="domain" description="FHA" evidence="2">
    <location>
        <begin position="124"/>
        <end position="177"/>
    </location>
</feature>
<feature type="compositionally biased region" description="Low complexity" evidence="1">
    <location>
        <begin position="262"/>
        <end position="277"/>
    </location>
</feature>
<dbReference type="EMBL" id="JAFIMR010000006">
    <property type="protein sequence ID" value="KAI1877759.1"/>
    <property type="molecule type" value="Genomic_DNA"/>
</dbReference>
<feature type="region of interest" description="Disordered" evidence="1">
    <location>
        <begin position="322"/>
        <end position="350"/>
    </location>
</feature>
<feature type="compositionally biased region" description="Low complexity" evidence="1">
    <location>
        <begin position="39"/>
        <end position="51"/>
    </location>
</feature>
<keyword evidence="4" id="KW-1185">Reference proteome</keyword>
<feature type="region of interest" description="Disordered" evidence="1">
    <location>
        <begin position="224"/>
        <end position="281"/>
    </location>
</feature>
<dbReference type="OrthoDB" id="5348546at2759"/>
<evidence type="ECO:0000256" key="1">
    <source>
        <dbReference type="SAM" id="MobiDB-lite"/>
    </source>
</evidence>
<evidence type="ECO:0000313" key="4">
    <source>
        <dbReference type="Proteomes" id="UP000829685"/>
    </source>
</evidence>
<sequence>MTPSREKSLADAAPAGEPSLPVASPTNTLAGVKRPATALLPPFEPLSSSPGLPRPFKRQARAGSIGASIHKYPTPVPTSSTGILSSSPPRVQRPGLQRALSTVSERAPLSAVPAVELNENGEMLLMGRSSNSSHYQLSANRLISRVHVKARYIPATLPLEPNKVEIICNGWNGLKLHCQGKTWELAKGDTFTSETENAEIMLDVQDARVMVQWPKRDRHESIANLSDSSWDDSPRSRPHRNGSASDLLQSSPLRRQTRVKSPESPTPTSKPSSATSSFNALLPDHDASDQVQIYEDPDDAEPELPQPVPDVDASFAQTEITNSFSSDLSEPDDENDPDEENDPIVHSFGPFGANLSNRLAAFTAESPRQPSRISSGHSTAHPSAEPEEPPINEKIDVAAVTNHVVNQLAFSRLSSNPLSGIMNNLPTEEKKDLTKYDLRRIIEANDCIGTIRRSGKDAAGKPLESEYYYIPEKDTDESRRVAVTDGLRKPSLRACRKQHKVNRRPLGSVEAQLTSASNTTGNGRRHLEASVDLPTLYLHSGGAPCFPKQYTPFHSTVDHYRMGIAPAALSQAVHSKRRSVLLFLV</sequence>
<feature type="compositionally biased region" description="Acidic residues" evidence="1">
    <location>
        <begin position="329"/>
        <end position="342"/>
    </location>
</feature>
<feature type="region of interest" description="Disordered" evidence="1">
    <location>
        <begin position="364"/>
        <end position="389"/>
    </location>
</feature>
<feature type="compositionally biased region" description="Polar residues" evidence="1">
    <location>
        <begin position="242"/>
        <end position="254"/>
    </location>
</feature>
<evidence type="ECO:0000313" key="3">
    <source>
        <dbReference type="EMBL" id="KAI1877759.1"/>
    </source>
</evidence>
<accession>A0A9Q0ATT6</accession>
<organism evidence="3 4">
    <name type="scientific">Neoarthrinium moseri</name>
    <dbReference type="NCBI Taxonomy" id="1658444"/>
    <lineage>
        <taxon>Eukaryota</taxon>
        <taxon>Fungi</taxon>
        <taxon>Dikarya</taxon>
        <taxon>Ascomycota</taxon>
        <taxon>Pezizomycotina</taxon>
        <taxon>Sordariomycetes</taxon>
        <taxon>Xylariomycetidae</taxon>
        <taxon>Amphisphaeriales</taxon>
        <taxon>Apiosporaceae</taxon>
        <taxon>Neoarthrinium</taxon>
    </lineage>
</organism>
<proteinExistence type="predicted"/>
<gene>
    <name evidence="3" type="ORF">JX265_003767</name>
</gene>
<comment type="caution">
    <text evidence="3">The sequence shown here is derived from an EMBL/GenBank/DDBJ whole genome shotgun (WGS) entry which is preliminary data.</text>
</comment>
<feature type="compositionally biased region" description="Polar residues" evidence="1">
    <location>
        <begin position="77"/>
        <end position="89"/>
    </location>
</feature>
<dbReference type="PROSITE" id="PS50006">
    <property type="entry name" value="FHA_DOMAIN"/>
    <property type="match status" value="1"/>
</dbReference>
<dbReference type="AlphaFoldDB" id="A0A9Q0ATT6"/>